<organism evidence="2 3">
    <name type="scientific">Ruegeria spongiae</name>
    <dbReference type="NCBI Taxonomy" id="2942209"/>
    <lineage>
        <taxon>Bacteria</taxon>
        <taxon>Pseudomonadati</taxon>
        <taxon>Pseudomonadota</taxon>
        <taxon>Alphaproteobacteria</taxon>
        <taxon>Rhodobacterales</taxon>
        <taxon>Roseobacteraceae</taxon>
        <taxon>Ruegeria</taxon>
    </lineage>
</organism>
<evidence type="ECO:0000256" key="1">
    <source>
        <dbReference type="SAM" id="Phobius"/>
    </source>
</evidence>
<feature type="transmembrane region" description="Helical" evidence="1">
    <location>
        <begin position="33"/>
        <end position="55"/>
    </location>
</feature>
<keyword evidence="1" id="KW-0812">Transmembrane</keyword>
<keyword evidence="1" id="KW-0472">Membrane</keyword>
<comment type="caution">
    <text evidence="2">The sequence shown here is derived from an EMBL/GenBank/DDBJ whole genome shotgun (WGS) entry which is preliminary data.</text>
</comment>
<keyword evidence="1" id="KW-1133">Transmembrane helix</keyword>
<dbReference type="Proteomes" id="UP001203880">
    <property type="component" value="Unassembled WGS sequence"/>
</dbReference>
<evidence type="ECO:0000313" key="3">
    <source>
        <dbReference type="Proteomes" id="UP001203880"/>
    </source>
</evidence>
<evidence type="ECO:0000313" key="2">
    <source>
        <dbReference type="EMBL" id="MCL6285000.1"/>
    </source>
</evidence>
<dbReference type="EMBL" id="JAMFMB010000021">
    <property type="protein sequence ID" value="MCL6285000.1"/>
    <property type="molecule type" value="Genomic_DNA"/>
</dbReference>
<gene>
    <name evidence="2" type="ORF">M3P21_15825</name>
</gene>
<keyword evidence="3" id="KW-1185">Reference proteome</keyword>
<dbReference type="RefSeq" id="WP_249711373.1">
    <property type="nucleotide sequence ID" value="NZ_JAMFMB010000021.1"/>
</dbReference>
<proteinExistence type="predicted"/>
<sequence>MFLELIATVFAGIATAGLVMLLNRMLAGRLPKWLAPVGAGLAMIAVTISSEYSWYTRTAAALPEDVEVIETVDSRAIYRPWTYVAPYVDRFAALDRASVRTNPTLPDQRLADLYFFGRWAAVSKLPVLVDCAGSRRANLVDGAEFGDDGTVLDADWVATDDGDAVIRALCGDA</sequence>
<feature type="transmembrane region" description="Helical" evidence="1">
    <location>
        <begin position="6"/>
        <end position="26"/>
    </location>
</feature>
<reference evidence="2" key="1">
    <citation type="submission" date="2022-05" db="EMBL/GenBank/DDBJ databases">
        <authorList>
            <person name="Park J.-S."/>
        </authorList>
    </citation>
    <scope>NUCLEOTIDE SEQUENCE</scope>
    <source>
        <strain evidence="2">2012CJ41-6</strain>
    </source>
</reference>
<accession>A0ABT0Q5B6</accession>
<name>A0ABT0Q5B6_9RHOB</name>
<protein>
    <submittedName>
        <fullName evidence="2">Uncharacterized protein</fullName>
    </submittedName>
</protein>